<keyword evidence="2" id="KW-0028">Amino-acid biosynthesis</keyword>
<dbReference type="EC" id="5.4.99.5" evidence="1 2"/>
<dbReference type="PANTHER" id="PTHR21164:SF0">
    <property type="entry name" value="CHORISMATE MUTASE AROH"/>
    <property type="match status" value="1"/>
</dbReference>
<comment type="catalytic activity">
    <reaction evidence="2">
        <text>chorismate = prephenate</text>
        <dbReference type="Rhea" id="RHEA:13897"/>
        <dbReference type="ChEBI" id="CHEBI:29748"/>
        <dbReference type="ChEBI" id="CHEBI:29934"/>
        <dbReference type="EC" id="5.4.99.5"/>
    </reaction>
</comment>
<reference evidence="3 4" key="1">
    <citation type="submission" date="2020-10" db="EMBL/GenBank/DDBJ databases">
        <title>Bacillus sp. HD4P25, an endophyte from a halophyte.</title>
        <authorList>
            <person name="Sun J.-Q."/>
        </authorList>
    </citation>
    <scope>NUCLEOTIDE SEQUENCE [LARGE SCALE GENOMIC DNA]</scope>
    <source>
        <strain evidence="3 4">YIM 93174</strain>
    </source>
</reference>
<organism evidence="3 4">
    <name type="scientific">Litchfieldia luteola</name>
    <dbReference type="NCBI Taxonomy" id="682179"/>
    <lineage>
        <taxon>Bacteria</taxon>
        <taxon>Bacillati</taxon>
        <taxon>Bacillota</taxon>
        <taxon>Bacilli</taxon>
        <taxon>Bacillales</taxon>
        <taxon>Bacillaceae</taxon>
        <taxon>Litchfieldia</taxon>
    </lineage>
</organism>
<dbReference type="InterPro" id="IPR035959">
    <property type="entry name" value="RutC-like_sf"/>
</dbReference>
<keyword evidence="2" id="KW-0057">Aromatic amino acid biosynthesis</keyword>
<accession>A0ABR9QP64</accession>
<dbReference type="Proteomes" id="UP001516662">
    <property type="component" value="Unassembled WGS sequence"/>
</dbReference>
<keyword evidence="4" id="KW-1185">Reference proteome</keyword>
<dbReference type="EMBL" id="JADCLJ010000024">
    <property type="protein sequence ID" value="MBE4910283.1"/>
    <property type="molecule type" value="Genomic_DNA"/>
</dbReference>
<evidence type="ECO:0000256" key="1">
    <source>
        <dbReference type="NCBIfam" id="TIGR01796"/>
    </source>
</evidence>
<dbReference type="GO" id="GO:0004106">
    <property type="term" value="F:chorismate mutase activity"/>
    <property type="evidence" value="ECO:0007669"/>
    <property type="project" value="UniProtKB-EC"/>
</dbReference>
<protein>
    <recommendedName>
        <fullName evidence="1 2">chorismate mutase</fullName>
        <ecNumber evidence="1 2">5.4.99.5</ecNumber>
    </recommendedName>
</protein>
<dbReference type="NCBIfam" id="TIGR01796">
    <property type="entry name" value="CM_mono_aroH"/>
    <property type="match status" value="1"/>
</dbReference>
<evidence type="ECO:0000256" key="2">
    <source>
        <dbReference type="PROSITE-ProRule" id="PRU00514"/>
    </source>
</evidence>
<dbReference type="InterPro" id="IPR008243">
    <property type="entry name" value="Chorismate_mutase_AroH"/>
</dbReference>
<dbReference type="PROSITE" id="PS51167">
    <property type="entry name" value="CHORISMATE_MUT_1"/>
    <property type="match status" value="1"/>
</dbReference>
<comment type="caution">
    <text evidence="3">The sequence shown here is derived from an EMBL/GenBank/DDBJ whole genome shotgun (WGS) entry which is preliminary data.</text>
</comment>
<dbReference type="PIRSF" id="PIRSF005965">
    <property type="entry name" value="Chor_mut_AroH"/>
    <property type="match status" value="1"/>
</dbReference>
<dbReference type="CDD" id="cd02185">
    <property type="entry name" value="AroH"/>
    <property type="match status" value="1"/>
</dbReference>
<dbReference type="Gene3D" id="3.30.1330.40">
    <property type="entry name" value="RutC-like"/>
    <property type="match status" value="1"/>
</dbReference>
<dbReference type="SUPFAM" id="SSF55298">
    <property type="entry name" value="YjgF-like"/>
    <property type="match status" value="1"/>
</dbReference>
<proteinExistence type="predicted"/>
<sequence>MVRGIRGAITVEENEANQIIASTEQLLREMIDANKVEARDVAQVIISVTEDINDAFPAAALRRLEGWNYVPVMCTKEIPVPNSLSKCIRVMLTVNTNTNQEDINHIYLKNAVQLRPDLTRKNS</sequence>
<gene>
    <name evidence="3" type="primary">aroH</name>
    <name evidence="3" type="ORF">IMZ08_19785</name>
</gene>
<dbReference type="PANTHER" id="PTHR21164">
    <property type="entry name" value="CHORISMATE MUTASE"/>
    <property type="match status" value="1"/>
</dbReference>
<dbReference type="Pfam" id="PF07736">
    <property type="entry name" value="CM_1"/>
    <property type="match status" value="1"/>
</dbReference>
<evidence type="ECO:0000313" key="4">
    <source>
        <dbReference type="Proteomes" id="UP001516662"/>
    </source>
</evidence>
<name>A0ABR9QP64_9BACI</name>
<dbReference type="RefSeq" id="WP_193539534.1">
    <property type="nucleotide sequence ID" value="NZ_JADCLJ010000024.1"/>
</dbReference>
<keyword evidence="2 3" id="KW-0413">Isomerase</keyword>
<evidence type="ECO:0000313" key="3">
    <source>
        <dbReference type="EMBL" id="MBE4910283.1"/>
    </source>
</evidence>